<keyword evidence="4" id="KW-1185">Reference proteome</keyword>
<dbReference type="InterPro" id="IPR036514">
    <property type="entry name" value="SGNH_hydro_sf"/>
</dbReference>
<dbReference type="EC" id="3.1.1.5" evidence="3"/>
<dbReference type="Gene3D" id="3.40.50.1110">
    <property type="entry name" value="SGNH hydrolase"/>
    <property type="match status" value="1"/>
</dbReference>
<feature type="chain" id="PRO_5042044154" evidence="1">
    <location>
        <begin position="23"/>
        <end position="229"/>
    </location>
</feature>
<dbReference type="AlphaFoldDB" id="A0AAE3HJ85"/>
<keyword evidence="1" id="KW-0732">Signal</keyword>
<dbReference type="InterPro" id="IPR013830">
    <property type="entry name" value="SGNH_hydro"/>
</dbReference>
<dbReference type="RefSeq" id="WP_259055104.1">
    <property type="nucleotide sequence ID" value="NZ_JANUCT010000008.1"/>
</dbReference>
<evidence type="ECO:0000313" key="4">
    <source>
        <dbReference type="Proteomes" id="UP001204445"/>
    </source>
</evidence>
<dbReference type="InterPro" id="IPR051532">
    <property type="entry name" value="Ester_Hydrolysis_Enzymes"/>
</dbReference>
<feature type="signal peptide" evidence="1">
    <location>
        <begin position="1"/>
        <end position="22"/>
    </location>
</feature>
<dbReference type="PANTHER" id="PTHR30383:SF24">
    <property type="entry name" value="THIOESTERASE 1_PROTEASE 1_LYSOPHOSPHOLIPASE L1"/>
    <property type="match status" value="1"/>
</dbReference>
<protein>
    <submittedName>
        <fullName evidence="3">Acyl-CoA thioesterase-1</fullName>
        <ecNumber evidence="3">3.1.1.5</ecNumber>
        <ecNumber evidence="3">3.1.2.-</ecNumber>
    </submittedName>
</protein>
<dbReference type="CDD" id="cd01822">
    <property type="entry name" value="Lysophospholipase_L1_like"/>
    <property type="match status" value="1"/>
</dbReference>
<sequence length="229" mass="25147">MLKNLLLLFVLLSAIVLTEATAAASADASEQRTILVLGDSLSAGYGIPMDEGWVALLEQRLAQQAENAGYRYRVINASISGDTSRGARSRLDRILERHKPDVAIIELGGNDGLRGIQPDEMRRNLAVIIENLQDAGARVVLVPMKMPPNYGPAFTKKFEAVYEQLANEYDLVLSQFILHDIAEHPELMQEDGIHPTAAAQSRMLANIWPVLKQILPLPDAANNQSTEPL</sequence>
<gene>
    <name evidence="3" type="ORF">J2T55_001402</name>
</gene>
<keyword evidence="3" id="KW-0378">Hydrolase</keyword>
<feature type="domain" description="SGNH hydrolase-type esterase" evidence="2">
    <location>
        <begin position="36"/>
        <end position="200"/>
    </location>
</feature>
<dbReference type="Proteomes" id="UP001204445">
    <property type="component" value="Unassembled WGS sequence"/>
</dbReference>
<name>A0AAE3HJ85_9GAMM</name>
<evidence type="ECO:0000259" key="2">
    <source>
        <dbReference type="Pfam" id="PF13472"/>
    </source>
</evidence>
<proteinExistence type="predicted"/>
<accession>A0AAE3HJ85</accession>
<dbReference type="GO" id="GO:0004622">
    <property type="term" value="F:phosphatidylcholine lysophospholipase activity"/>
    <property type="evidence" value="ECO:0007669"/>
    <property type="project" value="UniProtKB-EC"/>
</dbReference>
<organism evidence="3 4">
    <name type="scientific">Methylohalomonas lacus</name>
    <dbReference type="NCBI Taxonomy" id="398773"/>
    <lineage>
        <taxon>Bacteria</taxon>
        <taxon>Pseudomonadati</taxon>
        <taxon>Pseudomonadota</taxon>
        <taxon>Gammaproteobacteria</taxon>
        <taxon>Methylohalomonadales</taxon>
        <taxon>Methylohalomonadaceae</taxon>
        <taxon>Methylohalomonas</taxon>
    </lineage>
</organism>
<evidence type="ECO:0000256" key="1">
    <source>
        <dbReference type="SAM" id="SignalP"/>
    </source>
</evidence>
<dbReference type="PANTHER" id="PTHR30383">
    <property type="entry name" value="THIOESTERASE 1/PROTEASE 1/LYSOPHOSPHOLIPASE L1"/>
    <property type="match status" value="1"/>
</dbReference>
<dbReference type="SUPFAM" id="SSF52266">
    <property type="entry name" value="SGNH hydrolase"/>
    <property type="match status" value="1"/>
</dbReference>
<dbReference type="PROSITE" id="PS01098">
    <property type="entry name" value="LIPASE_GDSL_SER"/>
    <property type="match status" value="1"/>
</dbReference>
<dbReference type="EMBL" id="JANUCT010000008">
    <property type="protein sequence ID" value="MCS3903381.1"/>
    <property type="molecule type" value="Genomic_DNA"/>
</dbReference>
<evidence type="ECO:0000313" key="3">
    <source>
        <dbReference type="EMBL" id="MCS3903381.1"/>
    </source>
</evidence>
<comment type="caution">
    <text evidence="3">The sequence shown here is derived from an EMBL/GenBank/DDBJ whole genome shotgun (WGS) entry which is preliminary data.</text>
</comment>
<dbReference type="InterPro" id="IPR008265">
    <property type="entry name" value="Lipase_GDSL_AS"/>
</dbReference>
<dbReference type="GO" id="GO:0006629">
    <property type="term" value="P:lipid metabolic process"/>
    <property type="evidence" value="ECO:0007669"/>
    <property type="project" value="InterPro"/>
</dbReference>
<dbReference type="Pfam" id="PF13472">
    <property type="entry name" value="Lipase_GDSL_2"/>
    <property type="match status" value="1"/>
</dbReference>
<dbReference type="EC" id="3.1.2.-" evidence="3"/>
<reference evidence="3" key="1">
    <citation type="submission" date="2022-08" db="EMBL/GenBank/DDBJ databases">
        <title>Genomic Encyclopedia of Type Strains, Phase III (KMG-III): the genomes of soil and plant-associated and newly described type strains.</title>
        <authorList>
            <person name="Whitman W."/>
        </authorList>
    </citation>
    <scope>NUCLEOTIDE SEQUENCE</scope>
    <source>
        <strain evidence="3">HMT 1</strain>
    </source>
</reference>